<organism evidence="1">
    <name type="scientific">viral metagenome</name>
    <dbReference type="NCBI Taxonomy" id="1070528"/>
    <lineage>
        <taxon>unclassified sequences</taxon>
        <taxon>metagenomes</taxon>
        <taxon>organismal metagenomes</taxon>
    </lineage>
</organism>
<dbReference type="Pfam" id="PF25209">
    <property type="entry name" value="Phage_capsid_4"/>
    <property type="match status" value="1"/>
</dbReference>
<accession>A0A6M3J300</accession>
<reference evidence="1" key="1">
    <citation type="submission" date="2020-03" db="EMBL/GenBank/DDBJ databases">
        <title>The deep terrestrial virosphere.</title>
        <authorList>
            <person name="Holmfeldt K."/>
            <person name="Nilsson E."/>
            <person name="Simone D."/>
            <person name="Lopez-Fernandez M."/>
            <person name="Wu X."/>
            <person name="de Brujin I."/>
            <person name="Lundin D."/>
            <person name="Andersson A."/>
            <person name="Bertilsson S."/>
            <person name="Dopson M."/>
        </authorList>
    </citation>
    <scope>NUCLEOTIDE SEQUENCE</scope>
    <source>
        <strain evidence="1">MM415B00636</strain>
    </source>
</reference>
<evidence type="ECO:0000313" key="1">
    <source>
        <dbReference type="EMBL" id="QJA63302.1"/>
    </source>
</evidence>
<dbReference type="EMBL" id="MT141494">
    <property type="protein sequence ID" value="QJA63302.1"/>
    <property type="molecule type" value="Genomic_DNA"/>
</dbReference>
<sequence length="310" mass="35519">MWTRARFNNEYVPGLFALAIDSYMSKRTESMWSDLVTSKTSGKKKEENAIRSGLGLPQLKGEGGPVTYDTQIAGPKQTWIHDVYALAVRITEEAIEDNLYELNAGGNGDELKEIFYDLGEAMAENMETKMARFFNSGTATTYHTTRHGSSYGLFNTAHPRLDGSTFSNYATNADLTYEWFWSVLVAAENQYNHRQYRTMKKVKNLWVPPQLERQAREILFSPDKPDTGNRAISAYAQSGRNIKLKVWPHMSDADMWVMQLDGDGIIYFARRKNRFAREKDFQTGDMMCKADQRWSAEINDERDFYGNIPA</sequence>
<gene>
    <name evidence="1" type="ORF">MM415B00636_0035</name>
</gene>
<protein>
    <submittedName>
        <fullName evidence="1">Putative structural protein</fullName>
    </submittedName>
</protein>
<dbReference type="AlphaFoldDB" id="A0A6M3J300"/>
<proteinExistence type="predicted"/>
<name>A0A6M3J300_9ZZZZ</name>